<dbReference type="Proteomes" id="UP000625316">
    <property type="component" value="Unassembled WGS sequence"/>
</dbReference>
<dbReference type="AlphaFoldDB" id="A0A928VN01"/>
<dbReference type="PANTHER" id="PTHR33254:SF4">
    <property type="entry name" value="4-HYDROXY-4-METHYL-2-OXOGLUTARATE ALDOLASE 3-RELATED"/>
    <property type="match status" value="1"/>
</dbReference>
<evidence type="ECO:0000313" key="14">
    <source>
        <dbReference type="EMBL" id="MBE9028949.1"/>
    </source>
</evidence>
<dbReference type="EC" id="4.1.1.112" evidence="6"/>
<evidence type="ECO:0000256" key="1">
    <source>
        <dbReference type="ARBA" id="ARBA00001342"/>
    </source>
</evidence>
<evidence type="ECO:0000256" key="6">
    <source>
        <dbReference type="ARBA" id="ARBA00012947"/>
    </source>
</evidence>
<evidence type="ECO:0000256" key="12">
    <source>
        <dbReference type="ARBA" id="ARBA00047973"/>
    </source>
</evidence>
<evidence type="ECO:0000256" key="8">
    <source>
        <dbReference type="ARBA" id="ARBA00025046"/>
    </source>
</evidence>
<dbReference type="GO" id="GO:0047443">
    <property type="term" value="F:4-hydroxy-4-methyl-2-oxoglutarate aldolase activity"/>
    <property type="evidence" value="ECO:0007669"/>
    <property type="project" value="UniProtKB-EC"/>
</dbReference>
<evidence type="ECO:0000256" key="3">
    <source>
        <dbReference type="ARBA" id="ARBA00008621"/>
    </source>
</evidence>
<gene>
    <name evidence="14" type="ORF">IQ266_04125</name>
</gene>
<dbReference type="InterPro" id="IPR036704">
    <property type="entry name" value="RraA/RraA-like_sf"/>
</dbReference>
<evidence type="ECO:0000256" key="11">
    <source>
        <dbReference type="ARBA" id="ARBA00032305"/>
    </source>
</evidence>
<dbReference type="RefSeq" id="WP_264323772.1">
    <property type="nucleotide sequence ID" value="NZ_JADEXQ010000009.1"/>
</dbReference>
<dbReference type="Pfam" id="PF03737">
    <property type="entry name" value="RraA-like"/>
    <property type="match status" value="1"/>
</dbReference>
<keyword evidence="13" id="KW-0460">Magnesium</keyword>
<dbReference type="Gene3D" id="3.50.30.40">
    <property type="entry name" value="Ribonuclease E inhibitor RraA/RraA-like"/>
    <property type="match status" value="1"/>
</dbReference>
<evidence type="ECO:0000256" key="5">
    <source>
        <dbReference type="ARBA" id="ARBA00012213"/>
    </source>
</evidence>
<proteinExistence type="inferred from homology"/>
<dbReference type="SUPFAM" id="SSF89562">
    <property type="entry name" value="RraA-like"/>
    <property type="match status" value="1"/>
</dbReference>
<keyword evidence="15" id="KW-1185">Reference proteome</keyword>
<dbReference type="GO" id="GO:0008948">
    <property type="term" value="F:oxaloacetate decarboxylase activity"/>
    <property type="evidence" value="ECO:0007669"/>
    <property type="project" value="UniProtKB-EC"/>
</dbReference>
<dbReference type="CDD" id="cd16841">
    <property type="entry name" value="RraA_family"/>
    <property type="match status" value="1"/>
</dbReference>
<evidence type="ECO:0000313" key="15">
    <source>
        <dbReference type="Proteomes" id="UP000625316"/>
    </source>
</evidence>
<comment type="subunit">
    <text evidence="4">Homotrimer.</text>
</comment>
<evidence type="ECO:0000256" key="7">
    <source>
        <dbReference type="ARBA" id="ARBA00016549"/>
    </source>
</evidence>
<comment type="catalytic activity">
    <reaction evidence="12">
        <text>oxaloacetate + H(+) = pyruvate + CO2</text>
        <dbReference type="Rhea" id="RHEA:15641"/>
        <dbReference type="ChEBI" id="CHEBI:15361"/>
        <dbReference type="ChEBI" id="CHEBI:15378"/>
        <dbReference type="ChEBI" id="CHEBI:16452"/>
        <dbReference type="ChEBI" id="CHEBI:16526"/>
        <dbReference type="EC" id="4.1.1.112"/>
    </reaction>
</comment>
<comment type="function">
    <text evidence="8">Catalyzes the aldol cleavage of 4-hydroxy-4-methyl-2-oxoglutarate (HMG) into 2 molecules of pyruvate. Also contains a secondary oxaloacetate (OAA) decarboxylase activity due to the common pyruvate enolate transition state formed following C-C bond cleavage in the retro-aldol and decarboxylation reactions.</text>
</comment>
<comment type="catalytic activity">
    <reaction evidence="1">
        <text>4-hydroxy-4-methyl-2-oxoglutarate = 2 pyruvate</text>
        <dbReference type="Rhea" id="RHEA:22748"/>
        <dbReference type="ChEBI" id="CHEBI:15361"/>
        <dbReference type="ChEBI" id="CHEBI:58276"/>
        <dbReference type="EC" id="4.1.3.17"/>
    </reaction>
</comment>
<evidence type="ECO:0000256" key="13">
    <source>
        <dbReference type="PIRSR" id="PIRSR605493-1"/>
    </source>
</evidence>
<comment type="cofactor">
    <cofactor evidence="13">
        <name>Mg(2+)</name>
        <dbReference type="ChEBI" id="CHEBI:18420"/>
    </cofactor>
</comment>
<dbReference type="EMBL" id="JADEXQ010000009">
    <property type="protein sequence ID" value="MBE9028949.1"/>
    <property type="molecule type" value="Genomic_DNA"/>
</dbReference>
<keyword evidence="13" id="KW-0479">Metal-binding</keyword>
<accession>A0A928VN01</accession>
<evidence type="ECO:0000256" key="4">
    <source>
        <dbReference type="ARBA" id="ARBA00011233"/>
    </source>
</evidence>
<name>A0A928VN01_9CYAN</name>
<feature type="binding site" evidence="13">
    <location>
        <position position="104"/>
    </location>
    <ligand>
        <name>substrate</name>
    </ligand>
</feature>
<protein>
    <recommendedName>
        <fullName evidence="7">Putative 4-hydroxy-4-methyl-2-oxoglutarate aldolase</fullName>
        <ecNumber evidence="6">4.1.1.112</ecNumber>
        <ecNumber evidence="5">4.1.3.17</ecNumber>
    </recommendedName>
    <alternativeName>
        <fullName evidence="11">Oxaloacetate decarboxylase</fullName>
    </alternativeName>
    <alternativeName>
        <fullName evidence="9">Regulator of ribonuclease activity homolog</fullName>
    </alternativeName>
    <alternativeName>
        <fullName evidence="10">RraA-like protein</fullName>
    </alternativeName>
</protein>
<evidence type="ECO:0000256" key="2">
    <source>
        <dbReference type="ARBA" id="ARBA00001968"/>
    </source>
</evidence>
<evidence type="ECO:0000256" key="10">
    <source>
        <dbReference type="ARBA" id="ARBA00030169"/>
    </source>
</evidence>
<sequence>MTDYEKFRAISPTAYADALARENCMDFAIRQMWTGMPRIAGSAYTVRCVAGDNLMLHAAMYRAAPGSVLVVDAGDASHAVSGGNVCAVAQKLGLAGFVIDGVIRDVAEVRECGFPVFARGVIPKPGGKQHLGDLQQPIVCGGVAVNPGDVVVADEEGIVVIPQAQLDTVYQAAQARADQDAAQSLEAWQALHRAKIDRLLQEKGFQPPD</sequence>
<feature type="binding site" evidence="13">
    <location>
        <position position="105"/>
    </location>
    <ligand>
        <name>Mg(2+)</name>
        <dbReference type="ChEBI" id="CHEBI:18420"/>
    </ligand>
</feature>
<dbReference type="GO" id="GO:0046872">
    <property type="term" value="F:metal ion binding"/>
    <property type="evidence" value="ECO:0007669"/>
    <property type="project" value="UniProtKB-KW"/>
</dbReference>
<dbReference type="PANTHER" id="PTHR33254">
    <property type="entry name" value="4-HYDROXY-4-METHYL-2-OXOGLUTARATE ALDOLASE 3-RELATED"/>
    <property type="match status" value="1"/>
</dbReference>
<comment type="cofactor">
    <cofactor evidence="2">
        <name>a divalent metal cation</name>
        <dbReference type="ChEBI" id="CHEBI:60240"/>
    </cofactor>
</comment>
<feature type="binding site" evidence="13">
    <location>
        <begin position="82"/>
        <end position="85"/>
    </location>
    <ligand>
        <name>substrate</name>
    </ligand>
</feature>
<dbReference type="InterPro" id="IPR005493">
    <property type="entry name" value="RraA/RraA-like"/>
</dbReference>
<comment type="caution">
    <text evidence="14">The sequence shown here is derived from an EMBL/GenBank/DDBJ whole genome shotgun (WGS) entry which is preliminary data.</text>
</comment>
<evidence type="ECO:0000256" key="9">
    <source>
        <dbReference type="ARBA" id="ARBA00029596"/>
    </source>
</evidence>
<reference evidence="14" key="1">
    <citation type="submission" date="2020-10" db="EMBL/GenBank/DDBJ databases">
        <authorList>
            <person name="Castelo-Branco R."/>
            <person name="Eusebio N."/>
            <person name="Adriana R."/>
            <person name="Vieira A."/>
            <person name="Brugerolle De Fraissinette N."/>
            <person name="Rezende De Castro R."/>
            <person name="Schneider M.P."/>
            <person name="Vasconcelos V."/>
            <person name="Leao P.N."/>
        </authorList>
    </citation>
    <scope>NUCLEOTIDE SEQUENCE</scope>
    <source>
        <strain evidence="14">LEGE 11480</strain>
    </source>
</reference>
<dbReference type="EC" id="4.1.3.17" evidence="5"/>
<organism evidence="14 15">
    <name type="scientific">Romeriopsis navalis LEGE 11480</name>
    <dbReference type="NCBI Taxonomy" id="2777977"/>
    <lineage>
        <taxon>Bacteria</taxon>
        <taxon>Bacillati</taxon>
        <taxon>Cyanobacteriota</taxon>
        <taxon>Cyanophyceae</taxon>
        <taxon>Leptolyngbyales</taxon>
        <taxon>Leptolyngbyaceae</taxon>
        <taxon>Romeriopsis</taxon>
        <taxon>Romeriopsis navalis</taxon>
    </lineage>
</organism>
<comment type="similarity">
    <text evidence="3">Belongs to the class II aldolase/RraA-like family.</text>
</comment>